<dbReference type="Proteomes" id="UP000215223">
    <property type="component" value="Unassembled WGS sequence"/>
</dbReference>
<feature type="region of interest" description="Disordered" evidence="1">
    <location>
        <begin position="1"/>
        <end position="46"/>
    </location>
</feature>
<comment type="caution">
    <text evidence="3">The sequence shown here is derived from an EMBL/GenBank/DDBJ whole genome shotgun (WGS) entry which is preliminary data.</text>
</comment>
<evidence type="ECO:0000313" key="4">
    <source>
        <dbReference type="Proteomes" id="UP000215223"/>
    </source>
</evidence>
<evidence type="ECO:0000256" key="2">
    <source>
        <dbReference type="SAM" id="Phobius"/>
    </source>
</evidence>
<sequence length="95" mass="10404">MTFPQRPQQPFGQQQPPYGQQPPFGQQFPPPGPAGSPFPPLPPQKGFPAKLQRLSEAVRDPRRRKKLILGVLLGIVGIFVLVVGLVFLIGVVLTK</sequence>
<feature type="compositionally biased region" description="Low complexity" evidence="1">
    <location>
        <begin position="1"/>
        <end position="27"/>
    </location>
</feature>
<keyword evidence="2" id="KW-0812">Transmembrane</keyword>
<evidence type="ECO:0000256" key="1">
    <source>
        <dbReference type="SAM" id="MobiDB-lite"/>
    </source>
</evidence>
<accession>A0A229S997</accession>
<keyword evidence="4" id="KW-1185">Reference proteome</keyword>
<dbReference type="RefSeq" id="WP_093934999.1">
    <property type="nucleotide sequence ID" value="NZ_NMQT01000061.1"/>
</dbReference>
<feature type="compositionally biased region" description="Pro residues" evidence="1">
    <location>
        <begin position="28"/>
        <end position="45"/>
    </location>
</feature>
<keyword evidence="2" id="KW-1133">Transmembrane helix</keyword>
<reference evidence="3 4" key="1">
    <citation type="submission" date="2017-07" db="EMBL/GenBank/DDBJ databases">
        <title>Amycolatopsis thailandensis Genome sequencing and assembly.</title>
        <authorList>
            <person name="Kaur N."/>
            <person name="Mayilraj S."/>
        </authorList>
    </citation>
    <scope>NUCLEOTIDE SEQUENCE [LARGE SCALE GENOMIC DNA]</scope>
    <source>
        <strain evidence="3 4">JCM 16380</strain>
    </source>
</reference>
<organism evidence="3 4">
    <name type="scientific">Amycolatopsis thailandensis</name>
    <dbReference type="NCBI Taxonomy" id="589330"/>
    <lineage>
        <taxon>Bacteria</taxon>
        <taxon>Bacillati</taxon>
        <taxon>Actinomycetota</taxon>
        <taxon>Actinomycetes</taxon>
        <taxon>Pseudonocardiales</taxon>
        <taxon>Pseudonocardiaceae</taxon>
        <taxon>Amycolatopsis</taxon>
    </lineage>
</organism>
<gene>
    <name evidence="3" type="ORF">CFP71_17860</name>
</gene>
<proteinExistence type="predicted"/>
<evidence type="ECO:0008006" key="5">
    <source>
        <dbReference type="Google" id="ProtNLM"/>
    </source>
</evidence>
<keyword evidence="2" id="KW-0472">Membrane</keyword>
<feature type="transmembrane region" description="Helical" evidence="2">
    <location>
        <begin position="67"/>
        <end position="93"/>
    </location>
</feature>
<name>A0A229S997_9PSEU</name>
<dbReference type="EMBL" id="NMQT01000061">
    <property type="protein sequence ID" value="OXM55321.1"/>
    <property type="molecule type" value="Genomic_DNA"/>
</dbReference>
<dbReference type="AlphaFoldDB" id="A0A229S997"/>
<evidence type="ECO:0000313" key="3">
    <source>
        <dbReference type="EMBL" id="OXM55321.1"/>
    </source>
</evidence>
<protein>
    <recommendedName>
        <fullName evidence="5">DUF4190 domain-containing protein</fullName>
    </recommendedName>
</protein>